<dbReference type="EMBL" id="QSEN01000079">
    <property type="protein sequence ID" value="RGZ71434.1"/>
    <property type="molecule type" value="Genomic_DNA"/>
</dbReference>
<evidence type="ECO:0000256" key="1">
    <source>
        <dbReference type="SAM" id="Coils"/>
    </source>
</evidence>
<gene>
    <name evidence="3" type="ORF">DW975_16455</name>
</gene>
<accession>A0A413PBN4</accession>
<proteinExistence type="predicted"/>
<organism evidence="3 4">
    <name type="scientific">Agathobacter rectalis</name>
    <dbReference type="NCBI Taxonomy" id="39491"/>
    <lineage>
        <taxon>Bacteria</taxon>
        <taxon>Bacillati</taxon>
        <taxon>Bacillota</taxon>
        <taxon>Clostridia</taxon>
        <taxon>Lachnospirales</taxon>
        <taxon>Lachnospiraceae</taxon>
        <taxon>Agathobacter</taxon>
    </lineage>
</organism>
<keyword evidence="2" id="KW-0472">Membrane</keyword>
<feature type="coiled-coil region" evidence="1">
    <location>
        <begin position="30"/>
        <end position="59"/>
    </location>
</feature>
<evidence type="ECO:0000256" key="2">
    <source>
        <dbReference type="SAM" id="Phobius"/>
    </source>
</evidence>
<keyword evidence="2" id="KW-1133">Transmembrane helix</keyword>
<sequence>MNDNILRIKKSLKKTEKTYKYTRKEKYNIMKNLIDELDLEEQKLLKFELERDIESLKRGVWVKDLIVAGFSGISLLLSAISVFIKSTEKFNGNLLNIVWVVCIIDALYFVILGGWIPYTSRGLCFTQCALQMLSEVDGLQDVNK</sequence>
<keyword evidence="2" id="KW-0812">Transmembrane</keyword>
<protein>
    <submittedName>
        <fullName evidence="3">Uncharacterized protein</fullName>
    </submittedName>
</protein>
<name>A0A413PBN4_9FIRM</name>
<feature type="transmembrane region" description="Helical" evidence="2">
    <location>
        <begin position="65"/>
        <end position="84"/>
    </location>
</feature>
<keyword evidence="1" id="KW-0175">Coiled coil</keyword>
<evidence type="ECO:0000313" key="3">
    <source>
        <dbReference type="EMBL" id="RGZ71434.1"/>
    </source>
</evidence>
<feature type="transmembrane region" description="Helical" evidence="2">
    <location>
        <begin position="96"/>
        <end position="116"/>
    </location>
</feature>
<reference evidence="3 4" key="1">
    <citation type="submission" date="2018-08" db="EMBL/GenBank/DDBJ databases">
        <title>A genome reference for cultivated species of the human gut microbiota.</title>
        <authorList>
            <person name="Zou Y."/>
            <person name="Xue W."/>
            <person name="Luo G."/>
        </authorList>
    </citation>
    <scope>NUCLEOTIDE SEQUENCE [LARGE SCALE GENOMIC DNA]</scope>
    <source>
        <strain evidence="3 4">AM48-7</strain>
    </source>
</reference>
<comment type="caution">
    <text evidence="3">The sequence shown here is derived from an EMBL/GenBank/DDBJ whole genome shotgun (WGS) entry which is preliminary data.</text>
</comment>
<evidence type="ECO:0000313" key="4">
    <source>
        <dbReference type="Proteomes" id="UP000283431"/>
    </source>
</evidence>
<dbReference type="Proteomes" id="UP000283431">
    <property type="component" value="Unassembled WGS sequence"/>
</dbReference>
<dbReference type="AlphaFoldDB" id="A0A413PBN4"/>